<keyword evidence="1" id="KW-0378">Hydrolase</keyword>
<proteinExistence type="predicted"/>
<dbReference type="GO" id="GO:0005975">
    <property type="term" value="P:carbohydrate metabolic process"/>
    <property type="evidence" value="ECO:0007669"/>
    <property type="project" value="InterPro"/>
</dbReference>
<name>F3GMK5_PSESJ</name>
<evidence type="ECO:0000313" key="2">
    <source>
        <dbReference type="EMBL" id="EGH48308.1"/>
    </source>
</evidence>
<comment type="caution">
    <text evidence="2">The sequence shown here is derived from an EMBL/GenBank/DDBJ whole genome shotgun (WGS) entry which is preliminary data.</text>
</comment>
<dbReference type="GO" id="GO:0004553">
    <property type="term" value="F:hydrolase activity, hydrolyzing O-glycosyl compounds"/>
    <property type="evidence" value="ECO:0007669"/>
    <property type="project" value="InterPro"/>
</dbReference>
<dbReference type="InterPro" id="IPR017853">
    <property type="entry name" value="GH"/>
</dbReference>
<accession>F3GMK5</accession>
<dbReference type="SUPFAM" id="SSF51445">
    <property type="entry name" value="(Trans)glycosidases"/>
    <property type="match status" value="1"/>
</dbReference>
<dbReference type="InterPro" id="IPR036962">
    <property type="entry name" value="Glyco_hydro_3_N_sf"/>
</dbReference>
<dbReference type="AlphaFoldDB" id="F3GMK5"/>
<sequence length="112" mass="11848">AGSVFAVTPMTGNEVEARVGAMLDNMTQSEKINFSRVDDGRMIPKLDKFNLQGTVAYDSAMGVLVGGKTFGAQYPSPSALAATWSINRAKEFGLAIGYETRIAGGQQMLSPA</sequence>
<organism evidence="2 3">
    <name type="scientific">Pseudomonas syringae pv. pisi str. 1704B</name>
    <dbReference type="NCBI Taxonomy" id="629263"/>
    <lineage>
        <taxon>Bacteria</taxon>
        <taxon>Pseudomonadati</taxon>
        <taxon>Pseudomonadota</taxon>
        <taxon>Gammaproteobacteria</taxon>
        <taxon>Pseudomonadales</taxon>
        <taxon>Pseudomonadaceae</taxon>
        <taxon>Pseudomonas</taxon>
        <taxon>Pseudomonas syringae</taxon>
    </lineage>
</organism>
<reference evidence="2 3" key="1">
    <citation type="journal article" date="2011" name="PLoS Pathog.">
        <title>Dynamic evolution of pathogenicity revealed by sequencing and comparative genomics of 19 Pseudomonas syringae isolates.</title>
        <authorList>
            <person name="Baltrus D.A."/>
            <person name="Nishimura M.T."/>
            <person name="Romanchuk A."/>
            <person name="Chang J.H."/>
            <person name="Mukhtar M.S."/>
            <person name="Cherkis K."/>
            <person name="Roach J."/>
            <person name="Grant S.R."/>
            <person name="Jones C.D."/>
            <person name="Dangl J.L."/>
        </authorList>
    </citation>
    <scope>NUCLEOTIDE SEQUENCE [LARGE SCALE GENOMIC DNA]</scope>
    <source>
        <strain evidence="2 3">1704B</strain>
    </source>
</reference>
<gene>
    <name evidence="2" type="ORF">PSYPI_40829</name>
</gene>
<protein>
    <submittedName>
        <fullName evidence="2">Beta-glucosidase</fullName>
    </submittedName>
</protein>
<evidence type="ECO:0000256" key="1">
    <source>
        <dbReference type="ARBA" id="ARBA00022801"/>
    </source>
</evidence>
<dbReference type="Proteomes" id="UP000004986">
    <property type="component" value="Unassembled WGS sequence"/>
</dbReference>
<dbReference type="Gene3D" id="3.20.20.300">
    <property type="entry name" value="Glycoside hydrolase, family 3, N-terminal domain"/>
    <property type="match status" value="1"/>
</dbReference>
<feature type="non-terminal residue" evidence="2">
    <location>
        <position position="112"/>
    </location>
</feature>
<feature type="non-terminal residue" evidence="2">
    <location>
        <position position="1"/>
    </location>
</feature>
<evidence type="ECO:0000313" key="3">
    <source>
        <dbReference type="Proteomes" id="UP000004986"/>
    </source>
</evidence>
<keyword evidence="3" id="KW-1185">Reference proteome</keyword>
<dbReference type="EMBL" id="AEAI01002991">
    <property type="protein sequence ID" value="EGH48308.1"/>
    <property type="molecule type" value="Genomic_DNA"/>
</dbReference>
<dbReference type="HOGENOM" id="CLU_2151207_0_0_6"/>